<organism evidence="2 3">
    <name type="scientific">Candidatus Pseudothioglobus singularis PS1</name>
    <dbReference type="NCBI Taxonomy" id="1125411"/>
    <lineage>
        <taxon>Bacteria</taxon>
        <taxon>Pseudomonadati</taxon>
        <taxon>Pseudomonadota</taxon>
        <taxon>Gammaproteobacteria</taxon>
        <taxon>Candidatus Pseudothioglobaceae</taxon>
        <taxon>Candidatus Pseudothioglobus</taxon>
    </lineage>
</organism>
<dbReference type="PANTHER" id="PTHR20883">
    <property type="entry name" value="PHYTANOYL-COA DIOXYGENASE DOMAIN CONTAINING 1"/>
    <property type="match status" value="1"/>
</dbReference>
<dbReference type="KEGG" id="tsn:W908_03325"/>
<dbReference type="GO" id="GO:0005506">
    <property type="term" value="F:iron ion binding"/>
    <property type="evidence" value="ECO:0007669"/>
    <property type="project" value="UniProtKB-ARBA"/>
</dbReference>
<dbReference type="PANTHER" id="PTHR20883:SF48">
    <property type="entry name" value="ECTOINE DIOXYGENASE"/>
    <property type="match status" value="1"/>
</dbReference>
<dbReference type="OrthoDB" id="9791262at2"/>
<dbReference type="RefSeq" id="WP_053819917.1">
    <property type="nucleotide sequence ID" value="NZ_CP006911.1"/>
</dbReference>
<proteinExistence type="predicted"/>
<comment type="cofactor">
    <cofactor evidence="1">
        <name>Fe(2+)</name>
        <dbReference type="ChEBI" id="CHEBI:29033"/>
    </cofactor>
</comment>
<evidence type="ECO:0000313" key="2">
    <source>
        <dbReference type="EMBL" id="ALE01697.1"/>
    </source>
</evidence>
<protein>
    <submittedName>
        <fullName evidence="2">Phytanoyl-CoA dioxygenase</fullName>
    </submittedName>
</protein>
<dbReference type="SUPFAM" id="SSF51197">
    <property type="entry name" value="Clavaminate synthase-like"/>
    <property type="match status" value="1"/>
</dbReference>
<name>A0A0M4LPA2_9GAMM</name>
<keyword evidence="2" id="KW-0223">Dioxygenase</keyword>
<dbReference type="InterPro" id="IPR008775">
    <property type="entry name" value="Phytyl_CoA_dOase-like"/>
</dbReference>
<accession>A0A0M4LPA2</accession>
<dbReference type="Gene3D" id="2.60.120.620">
    <property type="entry name" value="q2cbj1_9rhob like domain"/>
    <property type="match status" value="1"/>
</dbReference>
<sequence length="277" mass="31390">MPKVLTSEQIERYHDEGFISPVRVMSVDEALSIKKELEHVEAEFPEEMNSESRNNLHLSFTCLDALAHNKIIVDAIEDLIGPDISLWASVMFIKEPSSKHYVSWHQDATYMGLDSMDFPTPWIALSPSNKDTGCVTMISGSHKLRLQKHEDTYAEDNILTRGQVVQNVDETKAVDLILEPGEMSIHHGTIIHGSQPNNSNQRRIGFSLQSYMSPKIKQVVGQNIWTHVRGQKRQDDDGMLLERPKHNMDPVTVAQRKIANENLSNILYKGAATKRSY</sequence>
<dbReference type="EMBL" id="CP006911">
    <property type="protein sequence ID" value="ALE01697.1"/>
    <property type="molecule type" value="Genomic_DNA"/>
</dbReference>
<keyword evidence="2" id="KW-0560">Oxidoreductase</keyword>
<evidence type="ECO:0000313" key="3">
    <source>
        <dbReference type="Proteomes" id="UP000068905"/>
    </source>
</evidence>
<dbReference type="Pfam" id="PF05721">
    <property type="entry name" value="PhyH"/>
    <property type="match status" value="1"/>
</dbReference>
<reference evidence="2 3" key="1">
    <citation type="journal article" date="2015" name="Genome Announc.">
        <title>Genome Sequence of 'Candidatus Thioglobus singularis' Strain PS1, a Mixotroph from the SUP05 Clade of Marine Gammaproteobacteria.</title>
        <authorList>
            <person name="Marshall K.T."/>
            <person name="Morris R.M."/>
        </authorList>
    </citation>
    <scope>NUCLEOTIDE SEQUENCE [LARGE SCALE GENOMIC DNA]</scope>
    <source>
        <strain evidence="2 3">PS1</strain>
    </source>
</reference>
<evidence type="ECO:0000256" key="1">
    <source>
        <dbReference type="ARBA" id="ARBA00001954"/>
    </source>
</evidence>
<keyword evidence="3" id="KW-1185">Reference proteome</keyword>
<gene>
    <name evidence="2" type="ORF">W908_03325</name>
</gene>
<dbReference type="STRING" id="1125411.W908_03325"/>
<dbReference type="AlphaFoldDB" id="A0A0M4LPA2"/>
<dbReference type="GO" id="GO:0016706">
    <property type="term" value="F:2-oxoglutarate-dependent dioxygenase activity"/>
    <property type="evidence" value="ECO:0007669"/>
    <property type="project" value="UniProtKB-ARBA"/>
</dbReference>
<dbReference type="Proteomes" id="UP000068905">
    <property type="component" value="Chromosome"/>
</dbReference>